<name>A0A974DA30_XENLA</name>
<feature type="non-terminal residue" evidence="2">
    <location>
        <position position="1"/>
    </location>
</feature>
<feature type="region of interest" description="Disordered" evidence="1">
    <location>
        <begin position="8"/>
        <end position="27"/>
    </location>
</feature>
<organism evidence="2 3">
    <name type="scientific">Xenopus laevis</name>
    <name type="common">African clawed frog</name>
    <dbReference type="NCBI Taxonomy" id="8355"/>
    <lineage>
        <taxon>Eukaryota</taxon>
        <taxon>Metazoa</taxon>
        <taxon>Chordata</taxon>
        <taxon>Craniata</taxon>
        <taxon>Vertebrata</taxon>
        <taxon>Euteleostomi</taxon>
        <taxon>Amphibia</taxon>
        <taxon>Batrachia</taxon>
        <taxon>Anura</taxon>
        <taxon>Pipoidea</taxon>
        <taxon>Pipidae</taxon>
        <taxon>Xenopodinae</taxon>
        <taxon>Xenopus</taxon>
        <taxon>Xenopus</taxon>
    </lineage>
</organism>
<evidence type="ECO:0000313" key="2">
    <source>
        <dbReference type="EMBL" id="OCT88012.1"/>
    </source>
</evidence>
<evidence type="ECO:0000256" key="1">
    <source>
        <dbReference type="SAM" id="MobiDB-lite"/>
    </source>
</evidence>
<feature type="compositionally biased region" description="Polar residues" evidence="1">
    <location>
        <begin position="268"/>
        <end position="290"/>
    </location>
</feature>
<feature type="region of interest" description="Disordered" evidence="1">
    <location>
        <begin position="139"/>
        <end position="194"/>
    </location>
</feature>
<feature type="region of interest" description="Disordered" evidence="1">
    <location>
        <begin position="222"/>
        <end position="242"/>
    </location>
</feature>
<feature type="region of interest" description="Disordered" evidence="1">
    <location>
        <begin position="96"/>
        <end position="122"/>
    </location>
</feature>
<proteinExistence type="predicted"/>
<sequence>ATIVFIWEGEQETPSGRSGTDNHRDGTDLYRKRELDAKMSDLSNENSAEHPTDSPDIPELARARHFEHIAHMNVFDSHLWPLRIPVKLWPLGPRSTKPGSHLSVPDAGPANKGDDEDSASGREDNVSLLLDQVRRDLQQMKGQSEEEEEENWPITSPRRETATKSGRKNAPERKKKSGRTQNPDNREEEGWERAKGTVEEFLDFPGIISALSHRKRTEPNAIWTKASIQSDQTEKREPASIPNTRHNALFLRDYQATPYWQILAQRPGTETTSFELGQSRTSPSGKSQPRSPIRMGSAQEELANGKPECPSPSC</sequence>
<accession>A0A974DA30</accession>
<feature type="region of interest" description="Disordered" evidence="1">
    <location>
        <begin position="268"/>
        <end position="314"/>
    </location>
</feature>
<reference evidence="3" key="1">
    <citation type="journal article" date="2016" name="Nature">
        <title>Genome evolution in the allotetraploid frog Xenopus laevis.</title>
        <authorList>
            <person name="Session A.M."/>
            <person name="Uno Y."/>
            <person name="Kwon T."/>
            <person name="Chapman J.A."/>
            <person name="Toyoda A."/>
            <person name="Takahashi S."/>
            <person name="Fukui A."/>
            <person name="Hikosaka A."/>
            <person name="Suzuki A."/>
            <person name="Kondo M."/>
            <person name="van Heeringen S.J."/>
            <person name="Quigley I."/>
            <person name="Heinz S."/>
            <person name="Ogino H."/>
            <person name="Ochi H."/>
            <person name="Hellsten U."/>
            <person name="Lyons J.B."/>
            <person name="Simakov O."/>
            <person name="Putnam N."/>
            <person name="Stites J."/>
            <person name="Kuroki Y."/>
            <person name="Tanaka T."/>
            <person name="Michiue T."/>
            <person name="Watanabe M."/>
            <person name="Bogdanovic O."/>
            <person name="Lister R."/>
            <person name="Georgiou G."/>
            <person name="Paranjpe S.S."/>
            <person name="van Kruijsbergen I."/>
            <person name="Shu S."/>
            <person name="Carlson J."/>
            <person name="Kinoshita T."/>
            <person name="Ohta Y."/>
            <person name="Mawaribuchi S."/>
            <person name="Jenkins J."/>
            <person name="Grimwood J."/>
            <person name="Schmutz J."/>
            <person name="Mitros T."/>
            <person name="Mozaffari S.V."/>
            <person name="Suzuki Y."/>
            <person name="Haramoto Y."/>
            <person name="Yamamoto T.S."/>
            <person name="Takagi C."/>
            <person name="Heald R."/>
            <person name="Miller K."/>
            <person name="Haudenschild C."/>
            <person name="Kitzman J."/>
            <person name="Nakayama T."/>
            <person name="Izutsu Y."/>
            <person name="Robert J."/>
            <person name="Fortriede J."/>
            <person name="Burns K."/>
            <person name="Lotay V."/>
            <person name="Karimi K."/>
            <person name="Yasuoka Y."/>
            <person name="Dichmann D.S."/>
            <person name="Flajnik M.F."/>
            <person name="Houston D.W."/>
            <person name="Shendure J."/>
            <person name="DuPasquier L."/>
            <person name="Vize P.D."/>
            <person name="Zorn A.M."/>
            <person name="Ito M."/>
            <person name="Marcotte E.M."/>
            <person name="Wallingford J.B."/>
            <person name="Ito Y."/>
            <person name="Asashima M."/>
            <person name="Ueno N."/>
            <person name="Matsuda Y."/>
            <person name="Veenstra G.J."/>
            <person name="Fujiyama A."/>
            <person name="Harland R.M."/>
            <person name="Taira M."/>
            <person name="Rokhsar D.S."/>
        </authorList>
    </citation>
    <scope>NUCLEOTIDE SEQUENCE [LARGE SCALE GENOMIC DNA]</scope>
    <source>
        <strain evidence="3">J</strain>
    </source>
</reference>
<protein>
    <submittedName>
        <fullName evidence="2">Uncharacterized protein</fullName>
    </submittedName>
</protein>
<gene>
    <name evidence="2" type="ORF">XELAEV_18016641mg</name>
</gene>
<dbReference type="EMBL" id="CM004470">
    <property type="protein sequence ID" value="OCT88012.1"/>
    <property type="molecule type" value="Genomic_DNA"/>
</dbReference>
<dbReference type="AlphaFoldDB" id="A0A974DA30"/>
<dbReference type="OMA" id="EHIAHMN"/>
<evidence type="ECO:0000313" key="3">
    <source>
        <dbReference type="Proteomes" id="UP000694892"/>
    </source>
</evidence>
<dbReference type="Proteomes" id="UP000694892">
    <property type="component" value="Chromosome 3L"/>
</dbReference>